<sequence>MLANPAQSRGPYNLPPGGRDVERVTYNPMADARPDAAEFNPDRAEDLEDRKTARSDETGQVPRVDDLLSSTTDEERNVCDKTHGNRVDAYKQEREAGRLMQESGTDQADQDAEIGRAAGY</sequence>
<feature type="region of interest" description="Disordered" evidence="1">
    <location>
        <begin position="1"/>
        <end position="120"/>
    </location>
</feature>
<feature type="compositionally biased region" description="Basic and acidic residues" evidence="1">
    <location>
        <begin position="73"/>
        <end position="97"/>
    </location>
</feature>
<protein>
    <submittedName>
        <fullName evidence="2">Uncharacterized protein</fullName>
    </submittedName>
</protein>
<dbReference type="Proteomes" id="UP000250043">
    <property type="component" value="Unassembled WGS sequence"/>
</dbReference>
<evidence type="ECO:0000256" key="1">
    <source>
        <dbReference type="SAM" id="MobiDB-lite"/>
    </source>
</evidence>
<dbReference type="OrthoDB" id="3146826at2759"/>
<evidence type="ECO:0000313" key="3">
    <source>
        <dbReference type="Proteomes" id="UP000250043"/>
    </source>
</evidence>
<name>A0A8E2DTD9_9APHY</name>
<reference evidence="2 3" key="1">
    <citation type="submission" date="2016-07" db="EMBL/GenBank/DDBJ databases">
        <title>Draft genome of the white-rot fungus Obba rivulosa 3A-2.</title>
        <authorList>
            <consortium name="DOE Joint Genome Institute"/>
            <person name="Miettinen O."/>
            <person name="Riley R."/>
            <person name="Acob R."/>
            <person name="Barry K."/>
            <person name="Cullen D."/>
            <person name="De Vries R."/>
            <person name="Hainaut M."/>
            <person name="Hatakka A."/>
            <person name="Henrissat B."/>
            <person name="Hilden K."/>
            <person name="Kuo R."/>
            <person name="Labutti K."/>
            <person name="Lipzen A."/>
            <person name="Makela M.R."/>
            <person name="Sandor L."/>
            <person name="Spatafora J.W."/>
            <person name="Grigoriev I.V."/>
            <person name="Hibbett D.S."/>
        </authorList>
    </citation>
    <scope>NUCLEOTIDE SEQUENCE [LARGE SCALE GENOMIC DNA]</scope>
    <source>
        <strain evidence="2 3">3A-2</strain>
    </source>
</reference>
<dbReference type="AlphaFoldDB" id="A0A8E2DTD9"/>
<proteinExistence type="predicted"/>
<dbReference type="EMBL" id="KV722336">
    <property type="protein sequence ID" value="OCH95460.1"/>
    <property type="molecule type" value="Genomic_DNA"/>
</dbReference>
<gene>
    <name evidence="2" type="ORF">OBBRIDRAFT_809880</name>
</gene>
<keyword evidence="3" id="KW-1185">Reference proteome</keyword>
<evidence type="ECO:0000313" key="2">
    <source>
        <dbReference type="EMBL" id="OCH95460.1"/>
    </source>
</evidence>
<accession>A0A8E2DTD9</accession>
<organism evidence="2 3">
    <name type="scientific">Obba rivulosa</name>
    <dbReference type="NCBI Taxonomy" id="1052685"/>
    <lineage>
        <taxon>Eukaryota</taxon>
        <taxon>Fungi</taxon>
        <taxon>Dikarya</taxon>
        <taxon>Basidiomycota</taxon>
        <taxon>Agaricomycotina</taxon>
        <taxon>Agaricomycetes</taxon>
        <taxon>Polyporales</taxon>
        <taxon>Gelatoporiaceae</taxon>
        <taxon>Obba</taxon>
    </lineage>
</organism>
<feature type="compositionally biased region" description="Basic and acidic residues" evidence="1">
    <location>
        <begin position="32"/>
        <end position="57"/>
    </location>
</feature>